<feature type="domain" description="Tryptophan synthase beta chain-like PALP" evidence="5">
    <location>
        <begin position="84"/>
        <end position="379"/>
    </location>
</feature>
<dbReference type="GO" id="GO:0030170">
    <property type="term" value="F:pyridoxal phosphate binding"/>
    <property type="evidence" value="ECO:0007669"/>
    <property type="project" value="InterPro"/>
</dbReference>
<gene>
    <name evidence="4" type="primary">dsdA</name>
    <name evidence="6" type="ORF">CFRA_09190</name>
</gene>
<keyword evidence="2 4" id="KW-0663">Pyridoxal phosphate</keyword>
<dbReference type="GO" id="GO:0009097">
    <property type="term" value="P:isoleucine biosynthetic process"/>
    <property type="evidence" value="ECO:0007669"/>
    <property type="project" value="TreeGrafter"/>
</dbReference>
<dbReference type="NCBIfam" id="NF002823">
    <property type="entry name" value="PRK02991.1"/>
    <property type="match status" value="1"/>
</dbReference>
<evidence type="ECO:0000313" key="7">
    <source>
        <dbReference type="Proteomes" id="UP000185434"/>
    </source>
</evidence>
<feature type="modified residue" description="N6-(pyridoxal phosphate)lysine" evidence="4">
    <location>
        <position position="108"/>
    </location>
</feature>
<comment type="similarity">
    <text evidence="4">Belongs to the serine/threonine dehydratase family. DsdA subfamily.</text>
</comment>
<sequence>MAGMDPVIARLAAAEPTSWLRAQSPAPGWAADAALDARVTQARARFSRFAGWFARTFPDSAPTGGVLESPLVCAPALQAALEDDLGAQLRGRLWVKRDDLLPVSGSVKSRGGIHEVLEYAEEVLEAAGLDASDAGTPAGRRALAGNTIAVGSTGNLGLSIGLVGAALGLRAVVHMSRDAKAWKKELLRERGAEVVEHAGDFSAAVAAGREQAADQADTHFVDDEASLSLFAGYAVAAGRLAGQLRALEIPVDHDHPLGVHLPCGVGGAPGGIAYGLYRTFGADVFCVLHEPVAAPAVFLGERSGLRKKISIAEIGLDGRTDADGLAVGRMSSLVGGVVGSRIDGFATHSDAELTGLVARVHDAQGWRLEPSATAGLTGPWRVQADADFLRARGLDGERLDRATHIAWSTGGSMVPEEEFAALLAAGRGAALR</sequence>
<organism evidence="6 7">
    <name type="scientific">Corynebacterium frankenforstense DSM 45800</name>
    <dbReference type="NCBI Taxonomy" id="1437875"/>
    <lineage>
        <taxon>Bacteria</taxon>
        <taxon>Bacillati</taxon>
        <taxon>Actinomycetota</taxon>
        <taxon>Actinomycetes</taxon>
        <taxon>Mycobacteriales</taxon>
        <taxon>Corynebacteriaceae</taxon>
        <taxon>Corynebacterium</taxon>
    </lineage>
</organism>
<dbReference type="GO" id="GO:0008721">
    <property type="term" value="F:D-serine ammonia-lyase activity"/>
    <property type="evidence" value="ECO:0007669"/>
    <property type="project" value="UniProtKB-EC"/>
</dbReference>
<dbReference type="GO" id="GO:0016836">
    <property type="term" value="F:hydro-lyase activity"/>
    <property type="evidence" value="ECO:0007669"/>
    <property type="project" value="UniProtKB-UniRule"/>
</dbReference>
<keyword evidence="3 4" id="KW-0456">Lyase</keyword>
<evidence type="ECO:0000259" key="5">
    <source>
        <dbReference type="Pfam" id="PF00291"/>
    </source>
</evidence>
<accession>A0A1L7CU73</accession>
<dbReference type="PANTHER" id="PTHR48078">
    <property type="entry name" value="THREONINE DEHYDRATASE, MITOCHONDRIAL-RELATED"/>
    <property type="match status" value="1"/>
</dbReference>
<dbReference type="SUPFAM" id="SSF53686">
    <property type="entry name" value="Tryptophan synthase beta subunit-like PLP-dependent enzymes"/>
    <property type="match status" value="1"/>
</dbReference>
<evidence type="ECO:0000256" key="2">
    <source>
        <dbReference type="ARBA" id="ARBA00022898"/>
    </source>
</evidence>
<dbReference type="EMBL" id="CP009247">
    <property type="protein sequence ID" value="APT89395.1"/>
    <property type="molecule type" value="Genomic_DNA"/>
</dbReference>
<dbReference type="Proteomes" id="UP000185434">
    <property type="component" value="Chromosome"/>
</dbReference>
<protein>
    <recommendedName>
        <fullName evidence="4">Probable D-serine dehydratase</fullName>
        <ecNumber evidence="4">4.3.1.18</ecNumber>
    </recommendedName>
    <alternativeName>
        <fullName evidence="4">D-serine deaminase</fullName>
        <shortName evidence="4">DSD</shortName>
    </alternativeName>
</protein>
<dbReference type="STRING" id="1437875.CFRA_09190"/>
<dbReference type="NCBIfam" id="TIGR02035">
    <property type="entry name" value="D_Ser_am_lyase"/>
    <property type="match status" value="1"/>
</dbReference>
<dbReference type="HAMAP" id="MF_01030">
    <property type="entry name" value="D_Ser_dehydrat"/>
    <property type="match status" value="1"/>
</dbReference>
<dbReference type="InterPro" id="IPR011780">
    <property type="entry name" value="D_Ser_am_lyase"/>
</dbReference>
<dbReference type="KEGG" id="cfk:CFRA_09190"/>
<dbReference type="Gene3D" id="3.40.50.1100">
    <property type="match status" value="2"/>
</dbReference>
<comment type="catalytic activity">
    <reaction evidence="4">
        <text>D-serine = pyruvate + NH4(+)</text>
        <dbReference type="Rhea" id="RHEA:13977"/>
        <dbReference type="ChEBI" id="CHEBI:15361"/>
        <dbReference type="ChEBI" id="CHEBI:28938"/>
        <dbReference type="ChEBI" id="CHEBI:35247"/>
        <dbReference type="EC" id="4.3.1.18"/>
    </reaction>
</comment>
<proteinExistence type="inferred from homology"/>
<dbReference type="PANTHER" id="PTHR48078:SF9">
    <property type="entry name" value="D-SERINE DEHYDRATASE"/>
    <property type="match status" value="1"/>
</dbReference>
<comment type="cofactor">
    <cofactor evidence="1 4">
        <name>pyridoxal 5'-phosphate</name>
        <dbReference type="ChEBI" id="CHEBI:597326"/>
    </cofactor>
</comment>
<dbReference type="EC" id="4.3.1.18" evidence="4"/>
<evidence type="ECO:0000256" key="4">
    <source>
        <dbReference type="HAMAP-Rule" id="MF_01030"/>
    </source>
</evidence>
<evidence type="ECO:0000256" key="1">
    <source>
        <dbReference type="ARBA" id="ARBA00001933"/>
    </source>
</evidence>
<dbReference type="InterPro" id="IPR050147">
    <property type="entry name" value="Ser/Thr_Dehydratase"/>
</dbReference>
<evidence type="ECO:0000256" key="3">
    <source>
        <dbReference type="ARBA" id="ARBA00023239"/>
    </source>
</evidence>
<dbReference type="AlphaFoldDB" id="A0A1L7CU73"/>
<dbReference type="Pfam" id="PF00291">
    <property type="entry name" value="PALP"/>
    <property type="match status" value="1"/>
</dbReference>
<evidence type="ECO:0000313" key="6">
    <source>
        <dbReference type="EMBL" id="APT89395.1"/>
    </source>
</evidence>
<keyword evidence="7" id="KW-1185">Reference proteome</keyword>
<reference evidence="6 7" key="1">
    <citation type="submission" date="2014-08" db="EMBL/GenBank/DDBJ databases">
        <title>Complete genome sequence of Corynebacterium frankenforstense ST18(T) (=DSM 45800(T)), isolated from raw cow milk.</title>
        <authorList>
            <person name="Ruckert C."/>
            <person name="Albersmeier A."/>
            <person name="Winkler A."/>
            <person name="Lipski A."/>
            <person name="Kalinowski J."/>
        </authorList>
    </citation>
    <scope>NUCLEOTIDE SEQUENCE [LARGE SCALE GENOMIC DNA]</scope>
    <source>
        <strain evidence="6 7">ST18</strain>
    </source>
</reference>
<dbReference type="GO" id="GO:0036088">
    <property type="term" value="P:D-serine catabolic process"/>
    <property type="evidence" value="ECO:0007669"/>
    <property type="project" value="TreeGrafter"/>
</dbReference>
<dbReference type="OrthoDB" id="9780546at2"/>
<dbReference type="InterPro" id="IPR036052">
    <property type="entry name" value="TrpB-like_PALP_sf"/>
</dbReference>
<dbReference type="InterPro" id="IPR001926">
    <property type="entry name" value="TrpB-like_PALP"/>
</dbReference>
<name>A0A1L7CU73_9CORY</name>